<name>A0AAV1RSU1_9ROSI</name>
<dbReference type="EMBL" id="CAWUPB010001158">
    <property type="protein sequence ID" value="CAK7339780.1"/>
    <property type="molecule type" value="Genomic_DNA"/>
</dbReference>
<accession>A0AAV1RSU1</accession>
<protein>
    <submittedName>
        <fullName evidence="1">Uncharacterized protein</fullName>
    </submittedName>
</protein>
<sequence>MTVLCGSDFSFRIGSLEKSILQSALLLEEDLKALGDMHGNEKYDISGNDSDRNLDVIS</sequence>
<evidence type="ECO:0000313" key="1">
    <source>
        <dbReference type="EMBL" id="CAK7339780.1"/>
    </source>
</evidence>
<proteinExistence type="predicted"/>
<reference evidence="1 2" key="1">
    <citation type="submission" date="2024-01" db="EMBL/GenBank/DDBJ databases">
        <authorList>
            <person name="Waweru B."/>
        </authorList>
    </citation>
    <scope>NUCLEOTIDE SEQUENCE [LARGE SCALE GENOMIC DNA]</scope>
</reference>
<dbReference type="Proteomes" id="UP001314170">
    <property type="component" value="Unassembled WGS sequence"/>
</dbReference>
<keyword evidence="2" id="KW-1185">Reference proteome</keyword>
<comment type="caution">
    <text evidence="1">The sequence shown here is derived from an EMBL/GenBank/DDBJ whole genome shotgun (WGS) entry which is preliminary data.</text>
</comment>
<organism evidence="1 2">
    <name type="scientific">Dovyalis caffra</name>
    <dbReference type="NCBI Taxonomy" id="77055"/>
    <lineage>
        <taxon>Eukaryota</taxon>
        <taxon>Viridiplantae</taxon>
        <taxon>Streptophyta</taxon>
        <taxon>Embryophyta</taxon>
        <taxon>Tracheophyta</taxon>
        <taxon>Spermatophyta</taxon>
        <taxon>Magnoliopsida</taxon>
        <taxon>eudicotyledons</taxon>
        <taxon>Gunneridae</taxon>
        <taxon>Pentapetalae</taxon>
        <taxon>rosids</taxon>
        <taxon>fabids</taxon>
        <taxon>Malpighiales</taxon>
        <taxon>Salicaceae</taxon>
        <taxon>Flacourtieae</taxon>
        <taxon>Dovyalis</taxon>
    </lineage>
</organism>
<dbReference type="AlphaFoldDB" id="A0AAV1RSU1"/>
<gene>
    <name evidence="1" type="ORF">DCAF_LOCUS14856</name>
</gene>
<evidence type="ECO:0000313" key="2">
    <source>
        <dbReference type="Proteomes" id="UP001314170"/>
    </source>
</evidence>